<comment type="caution">
    <text evidence="1">The sequence shown here is derived from an EMBL/GenBank/DDBJ whole genome shotgun (WGS) entry which is preliminary data.</text>
</comment>
<organism evidence="1 2">
    <name type="scientific">Fusarium fujikuroi</name>
    <name type="common">Bakanae and foot rot disease fungus</name>
    <name type="synonym">Gibberella fujikuroi</name>
    <dbReference type="NCBI Taxonomy" id="5127"/>
    <lineage>
        <taxon>Eukaryota</taxon>
        <taxon>Fungi</taxon>
        <taxon>Dikarya</taxon>
        <taxon>Ascomycota</taxon>
        <taxon>Pezizomycotina</taxon>
        <taxon>Sordariomycetes</taxon>
        <taxon>Hypocreomycetidae</taxon>
        <taxon>Hypocreales</taxon>
        <taxon>Nectriaceae</taxon>
        <taxon>Fusarium</taxon>
        <taxon>Fusarium fujikuroi species complex</taxon>
    </lineage>
</organism>
<accession>A0A5Q3F5K4</accession>
<gene>
    <name evidence="1" type="ORF">C2S_10645</name>
</gene>
<name>A0A5Q3F5K4_FUSFU</name>
<evidence type="ECO:0000313" key="2">
    <source>
        <dbReference type="Proteomes" id="UP000760494"/>
    </source>
</evidence>
<proteinExistence type="predicted"/>
<sequence>MNPGTCSKNKNRNFYDKPKPNRSSRQISGWVETYSRCIRNEGQLRDAPSPSSQQAVHGGGVIFMDGALECTVLSRLETETPVRDDERTVSMVEQHVRDSSIHHYEKIHGQQKTTHTVFQPGKGMIRKSSEVLDPRSFSRPSPDFESSGYINYKPGSTQLRVSWPKQHRRQGSALHSASQVQQAALATPPKKKFDLWKFFCPPRDALTASASKRRMRGAGLAGWCKIDWLRRAVQQRETVAVTKAARSSKTGVMEMTGDEMEAGRGESYEVFSFFLVLVPRSRSGSDWGRLEPWAKPGESGVWGIGELELQFQKPLVLQSSAPQRPLDLNHCVIDGTPEKVPVRKYRSNGPATAGGTLSWSGSFNSDRSEPTGVLCSPLLPCLLACVLEKKKGGKYHLANTFFLYFMILTVTGSGEWISPEMKLPPLLCGNRD</sequence>
<dbReference type="EMBL" id="CABFJX010000388">
    <property type="protein sequence ID" value="VTT77577.1"/>
    <property type="molecule type" value="Genomic_DNA"/>
</dbReference>
<reference evidence="1" key="1">
    <citation type="submission" date="2019-05" db="EMBL/GenBank/DDBJ databases">
        <authorList>
            <person name="Piombo E."/>
        </authorList>
    </citation>
    <scope>NUCLEOTIDE SEQUENCE</scope>
    <source>
        <strain evidence="1">C2S</strain>
    </source>
</reference>
<protein>
    <submittedName>
        <fullName evidence="1">Uncharacterized protein</fullName>
    </submittedName>
</protein>
<dbReference type="Proteomes" id="UP000760494">
    <property type="component" value="Unassembled WGS sequence"/>
</dbReference>
<dbReference type="AlphaFoldDB" id="A0A5Q3F5K4"/>
<evidence type="ECO:0000313" key="1">
    <source>
        <dbReference type="EMBL" id="VTT77577.1"/>
    </source>
</evidence>